<dbReference type="Proteomes" id="UP000010471">
    <property type="component" value="Chromosome"/>
</dbReference>
<keyword evidence="3" id="KW-1185">Reference proteome</keyword>
<dbReference type="KEGG" id="mic:Mic7113_1201"/>
<keyword evidence="1" id="KW-1133">Transmembrane helix</keyword>
<name>K9WBC3_9CYAN</name>
<keyword evidence="1" id="KW-0472">Membrane</keyword>
<dbReference type="RefSeq" id="WP_015181251.1">
    <property type="nucleotide sequence ID" value="NC_019738.1"/>
</dbReference>
<dbReference type="HOGENOM" id="CLU_2479890_0_0_3"/>
<accession>K9WBC3</accession>
<gene>
    <name evidence="2" type="ORF">Mic7113_1201</name>
</gene>
<evidence type="ECO:0000313" key="3">
    <source>
        <dbReference type="Proteomes" id="UP000010471"/>
    </source>
</evidence>
<sequence>MDINLDKLFPSSLSHLFLFVLSFLDDALLLLLSRLGFHLNGLEWLSPVILSCTVLYWVVQLWQNRTELLKYLGYGDDESQCLSVADY</sequence>
<feature type="transmembrane region" description="Helical" evidence="1">
    <location>
        <begin position="12"/>
        <end position="32"/>
    </location>
</feature>
<reference evidence="2 3" key="1">
    <citation type="submission" date="2012-06" db="EMBL/GenBank/DDBJ databases">
        <title>Finished chromosome of genome of Microcoleus sp. PCC 7113.</title>
        <authorList>
            <consortium name="US DOE Joint Genome Institute"/>
            <person name="Gugger M."/>
            <person name="Coursin T."/>
            <person name="Rippka R."/>
            <person name="Tandeau De Marsac N."/>
            <person name="Huntemann M."/>
            <person name="Wei C.-L."/>
            <person name="Han J."/>
            <person name="Detter J.C."/>
            <person name="Han C."/>
            <person name="Tapia R."/>
            <person name="Chen A."/>
            <person name="Kyrpides N."/>
            <person name="Mavromatis K."/>
            <person name="Markowitz V."/>
            <person name="Szeto E."/>
            <person name="Ivanova N."/>
            <person name="Pagani I."/>
            <person name="Pati A."/>
            <person name="Goodwin L."/>
            <person name="Nordberg H.P."/>
            <person name="Cantor M.N."/>
            <person name="Hua S.X."/>
            <person name="Woyke T."/>
            <person name="Kerfeld C.A."/>
        </authorList>
    </citation>
    <scope>NUCLEOTIDE SEQUENCE [LARGE SCALE GENOMIC DNA]</scope>
    <source>
        <strain evidence="2 3">PCC 7113</strain>
    </source>
</reference>
<proteinExistence type="predicted"/>
<feature type="transmembrane region" description="Helical" evidence="1">
    <location>
        <begin position="44"/>
        <end position="62"/>
    </location>
</feature>
<dbReference type="AlphaFoldDB" id="K9WBC3"/>
<keyword evidence="1" id="KW-0812">Transmembrane</keyword>
<dbReference type="EMBL" id="CP003630">
    <property type="protein sequence ID" value="AFZ17091.1"/>
    <property type="molecule type" value="Genomic_DNA"/>
</dbReference>
<evidence type="ECO:0000256" key="1">
    <source>
        <dbReference type="SAM" id="Phobius"/>
    </source>
</evidence>
<organism evidence="2 3">
    <name type="scientific">Allocoleopsis franciscana PCC 7113</name>
    <dbReference type="NCBI Taxonomy" id="1173027"/>
    <lineage>
        <taxon>Bacteria</taxon>
        <taxon>Bacillati</taxon>
        <taxon>Cyanobacteriota</taxon>
        <taxon>Cyanophyceae</taxon>
        <taxon>Coleofasciculales</taxon>
        <taxon>Coleofasciculaceae</taxon>
        <taxon>Allocoleopsis</taxon>
        <taxon>Allocoleopsis franciscana</taxon>
    </lineage>
</organism>
<evidence type="ECO:0000313" key="2">
    <source>
        <dbReference type="EMBL" id="AFZ17091.1"/>
    </source>
</evidence>
<protein>
    <submittedName>
        <fullName evidence="2">Uncharacterized protein</fullName>
    </submittedName>
</protein>